<dbReference type="GO" id="GO:0005544">
    <property type="term" value="F:calcium-dependent phospholipid binding"/>
    <property type="evidence" value="ECO:0007669"/>
    <property type="project" value="UniProtKB-KW"/>
</dbReference>
<dbReference type="EMBL" id="PNBA02000005">
    <property type="protein sequence ID" value="KAG6424847.1"/>
    <property type="molecule type" value="Genomic_DNA"/>
</dbReference>
<evidence type="ECO:0000256" key="1">
    <source>
        <dbReference type="ARBA" id="ARBA00022723"/>
    </source>
</evidence>
<dbReference type="GO" id="GO:0009651">
    <property type="term" value="P:response to salt stress"/>
    <property type="evidence" value="ECO:0007669"/>
    <property type="project" value="TreeGrafter"/>
</dbReference>
<name>A0A8X9A052_SALSN</name>
<dbReference type="GO" id="GO:0005886">
    <property type="term" value="C:plasma membrane"/>
    <property type="evidence" value="ECO:0007669"/>
    <property type="project" value="TreeGrafter"/>
</dbReference>
<reference evidence="6" key="2">
    <citation type="submission" date="2020-08" db="EMBL/GenBank/DDBJ databases">
        <title>Plant Genome Project.</title>
        <authorList>
            <person name="Zhang R.-G."/>
        </authorList>
    </citation>
    <scope>NUCLEOTIDE SEQUENCE</scope>
    <source>
        <strain evidence="6">Huo1</strain>
        <tissue evidence="6">Leaf</tissue>
    </source>
</reference>
<keyword evidence="3" id="KW-0106">Calcium</keyword>
<dbReference type="SMART" id="SM00335">
    <property type="entry name" value="ANX"/>
    <property type="match status" value="4"/>
</dbReference>
<dbReference type="PANTHER" id="PTHR10502">
    <property type="entry name" value="ANNEXIN"/>
    <property type="match status" value="1"/>
</dbReference>
<dbReference type="GO" id="GO:0005737">
    <property type="term" value="C:cytoplasm"/>
    <property type="evidence" value="ECO:0007669"/>
    <property type="project" value="TreeGrafter"/>
</dbReference>
<evidence type="ECO:0000256" key="4">
    <source>
        <dbReference type="ARBA" id="ARBA00023216"/>
    </source>
</evidence>
<keyword evidence="7" id="KW-1185">Reference proteome</keyword>
<keyword evidence="5" id="KW-0111">Calcium/phospholipid-binding</keyword>
<organism evidence="6">
    <name type="scientific">Salvia splendens</name>
    <name type="common">Scarlet sage</name>
    <dbReference type="NCBI Taxonomy" id="180675"/>
    <lineage>
        <taxon>Eukaryota</taxon>
        <taxon>Viridiplantae</taxon>
        <taxon>Streptophyta</taxon>
        <taxon>Embryophyta</taxon>
        <taxon>Tracheophyta</taxon>
        <taxon>Spermatophyta</taxon>
        <taxon>Magnoliopsida</taxon>
        <taxon>eudicotyledons</taxon>
        <taxon>Gunneridae</taxon>
        <taxon>Pentapetalae</taxon>
        <taxon>asterids</taxon>
        <taxon>lamiids</taxon>
        <taxon>Lamiales</taxon>
        <taxon>Lamiaceae</taxon>
        <taxon>Nepetoideae</taxon>
        <taxon>Mentheae</taxon>
        <taxon>Salviinae</taxon>
        <taxon>Salvia</taxon>
        <taxon>Salvia subgen. Calosphace</taxon>
        <taxon>core Calosphace</taxon>
    </lineage>
</organism>
<dbReference type="FunFam" id="1.10.220.10:FF:000009">
    <property type="entry name" value="Annexin"/>
    <property type="match status" value="1"/>
</dbReference>
<reference evidence="6" key="1">
    <citation type="submission" date="2018-01" db="EMBL/GenBank/DDBJ databases">
        <authorList>
            <person name="Mao J.F."/>
        </authorList>
    </citation>
    <scope>NUCLEOTIDE SEQUENCE</scope>
    <source>
        <strain evidence="6">Huo1</strain>
        <tissue evidence="6">Leaf</tissue>
    </source>
</reference>
<dbReference type="Pfam" id="PF00191">
    <property type="entry name" value="Annexin"/>
    <property type="match status" value="4"/>
</dbReference>
<dbReference type="PANTHER" id="PTHR10502:SF99">
    <property type="entry name" value="ANNEXIN D3"/>
    <property type="match status" value="1"/>
</dbReference>
<evidence type="ECO:0000256" key="2">
    <source>
        <dbReference type="ARBA" id="ARBA00022737"/>
    </source>
</evidence>
<keyword evidence="1" id="KW-0479">Metal-binding</keyword>
<dbReference type="InterPro" id="IPR018252">
    <property type="entry name" value="Annexin_repeat_CS"/>
</dbReference>
<dbReference type="GO" id="GO:0005509">
    <property type="term" value="F:calcium ion binding"/>
    <property type="evidence" value="ECO:0007669"/>
    <property type="project" value="InterPro"/>
</dbReference>
<proteinExistence type="predicted"/>
<evidence type="ECO:0000313" key="6">
    <source>
        <dbReference type="EMBL" id="KAG6424847.1"/>
    </source>
</evidence>
<dbReference type="FunFam" id="1.10.220.10:FF:000006">
    <property type="entry name" value="Annexin"/>
    <property type="match status" value="1"/>
</dbReference>
<dbReference type="GO" id="GO:0009408">
    <property type="term" value="P:response to heat"/>
    <property type="evidence" value="ECO:0007669"/>
    <property type="project" value="TreeGrafter"/>
</dbReference>
<dbReference type="FunFam" id="1.10.220.10:FF:000001">
    <property type="entry name" value="Annexin"/>
    <property type="match status" value="1"/>
</dbReference>
<dbReference type="AlphaFoldDB" id="A0A8X9A052"/>
<gene>
    <name evidence="6" type="ORF">SASPL_115267</name>
</gene>
<evidence type="ECO:0000256" key="5">
    <source>
        <dbReference type="ARBA" id="ARBA00023302"/>
    </source>
</evidence>
<evidence type="ECO:0000313" key="7">
    <source>
        <dbReference type="Proteomes" id="UP000298416"/>
    </source>
</evidence>
<accession>A0A8X9A052</accession>
<dbReference type="PROSITE" id="PS51897">
    <property type="entry name" value="ANNEXIN_2"/>
    <property type="match status" value="4"/>
</dbReference>
<sequence>MTTIRIPQVAPSPDKDCEAINNACKSDCCLVLGLGTDEKALIRILGCRNAAQRRLIRDTYHQIYNSSLIDCLNDELSGDFRKAVILWTYEPWERDARLANEALKSRRKNLTELQVVAEIACATSPHHLVAVRQAYCSLFHTSLEEDIISNVSLPLQKILVSLVSSYRYDKEAVDSSMAKMEAAKLREAIQAKKLDDDELLRILSTRNTFQLRKTFQLYKDDYGTSIEKDIMACGKGIVESVMKVVIWCLDTPEKHFAEVIRASIVGLGTDEDSLTRAIVARAEIDMMRVRAEYFNANKSSLDNAVIGDTSGDYKDFLMTLLGAKI</sequence>
<evidence type="ECO:0008006" key="8">
    <source>
        <dbReference type="Google" id="ProtNLM"/>
    </source>
</evidence>
<dbReference type="GO" id="GO:0009414">
    <property type="term" value="P:response to water deprivation"/>
    <property type="evidence" value="ECO:0007669"/>
    <property type="project" value="TreeGrafter"/>
</dbReference>
<dbReference type="OrthoDB" id="37886at2759"/>
<dbReference type="PROSITE" id="PS00223">
    <property type="entry name" value="ANNEXIN_1"/>
    <property type="match status" value="1"/>
</dbReference>
<dbReference type="GO" id="GO:0009409">
    <property type="term" value="P:response to cold"/>
    <property type="evidence" value="ECO:0007669"/>
    <property type="project" value="TreeGrafter"/>
</dbReference>
<dbReference type="Proteomes" id="UP000298416">
    <property type="component" value="Unassembled WGS sequence"/>
</dbReference>
<comment type="caution">
    <text evidence="6">The sequence shown here is derived from an EMBL/GenBank/DDBJ whole genome shotgun (WGS) entry which is preliminary data.</text>
</comment>
<keyword evidence="4" id="KW-0041">Annexin</keyword>
<dbReference type="InterPro" id="IPR018502">
    <property type="entry name" value="Annexin_repeat"/>
</dbReference>
<keyword evidence="2" id="KW-0677">Repeat</keyword>
<evidence type="ECO:0000256" key="3">
    <source>
        <dbReference type="ARBA" id="ARBA00022837"/>
    </source>
</evidence>
<protein>
    <recommendedName>
        <fullName evidence="8">Annexin</fullName>
    </recommendedName>
</protein>
<dbReference type="GO" id="GO:0001786">
    <property type="term" value="F:phosphatidylserine binding"/>
    <property type="evidence" value="ECO:0007669"/>
    <property type="project" value="TreeGrafter"/>
</dbReference>